<keyword evidence="2" id="KW-1133">Transmembrane helix</keyword>
<keyword evidence="2" id="KW-0812">Transmembrane</keyword>
<organism evidence="4 5">
    <name type="scientific">Halobacillus yeomjeoni</name>
    <dbReference type="NCBI Taxonomy" id="311194"/>
    <lineage>
        <taxon>Bacteria</taxon>
        <taxon>Bacillati</taxon>
        <taxon>Bacillota</taxon>
        <taxon>Bacilli</taxon>
        <taxon>Bacillales</taxon>
        <taxon>Bacillaceae</taxon>
        <taxon>Halobacillus</taxon>
    </lineage>
</organism>
<reference evidence="4 5" key="1">
    <citation type="journal article" date="2005" name="Int. J. Syst. Evol. Microbiol.">
        <title>Halobacillus yeomjeoni sp. nov., isolated from a marine solar saltern in Korea.</title>
        <authorList>
            <person name="Yoon J.H."/>
            <person name="Kang S.J."/>
            <person name="Lee C.H."/>
            <person name="Oh H.W."/>
            <person name="Oh T.K."/>
        </authorList>
    </citation>
    <scope>NUCLEOTIDE SEQUENCE [LARGE SCALE GENOMIC DNA]</scope>
    <source>
        <strain evidence="4 5">KCTC 3957</strain>
    </source>
</reference>
<feature type="compositionally biased region" description="Basic and acidic residues" evidence="1">
    <location>
        <begin position="54"/>
        <end position="64"/>
    </location>
</feature>
<sequence>MSNENERYSRSSRFEKKRRGTKLMSWLIGVGSIMLIVFISLMVFGGEDQPGKAVEPDSESKVEENTTVDDSEDESAQEDVDQTTNDENKSGNESTDKSNNDEETMTVEESSDENVIRIIKKDWEPVPTEQEIQGQHQIKYDDETQDWEEMLQAVTKATDLSKEEMYIWRIGRGNQPQQALATVSDSDKTNHYRVTLEWVEKEGYRPVQVEEMKEVDRYWEDAE</sequence>
<proteinExistence type="predicted"/>
<dbReference type="Proteomes" id="UP000614490">
    <property type="component" value="Unassembled WGS sequence"/>
</dbReference>
<evidence type="ECO:0000313" key="4">
    <source>
        <dbReference type="EMBL" id="MBH0229958.1"/>
    </source>
</evidence>
<feature type="region of interest" description="Disordered" evidence="1">
    <location>
        <begin position="47"/>
        <end position="112"/>
    </location>
</feature>
<dbReference type="AlphaFoldDB" id="A0A931HUX9"/>
<dbReference type="InterPro" id="IPR009988">
    <property type="entry name" value="DUF1510"/>
</dbReference>
<feature type="domain" description="DUF1510" evidence="3">
    <location>
        <begin position="118"/>
        <end position="211"/>
    </location>
</feature>
<accession>A0A931HUX9</accession>
<evidence type="ECO:0000259" key="3">
    <source>
        <dbReference type="Pfam" id="PF07423"/>
    </source>
</evidence>
<name>A0A931HUX9_9BACI</name>
<evidence type="ECO:0000256" key="2">
    <source>
        <dbReference type="SAM" id="Phobius"/>
    </source>
</evidence>
<dbReference type="RefSeq" id="WP_197316535.1">
    <property type="nucleotide sequence ID" value="NZ_JADZSC010000001.1"/>
</dbReference>
<feature type="compositionally biased region" description="Acidic residues" evidence="1">
    <location>
        <begin position="66"/>
        <end position="81"/>
    </location>
</feature>
<feature type="compositionally biased region" description="Acidic residues" evidence="1">
    <location>
        <begin position="101"/>
        <end position="112"/>
    </location>
</feature>
<dbReference type="EMBL" id="JADZSC010000001">
    <property type="protein sequence ID" value="MBH0229958.1"/>
    <property type="molecule type" value="Genomic_DNA"/>
</dbReference>
<protein>
    <submittedName>
        <fullName evidence="4">DUF1510 family protein</fullName>
    </submittedName>
</protein>
<feature type="transmembrane region" description="Helical" evidence="2">
    <location>
        <begin position="23"/>
        <end position="44"/>
    </location>
</feature>
<evidence type="ECO:0000313" key="5">
    <source>
        <dbReference type="Proteomes" id="UP000614490"/>
    </source>
</evidence>
<keyword evidence="2" id="KW-0472">Membrane</keyword>
<keyword evidence="5" id="KW-1185">Reference proteome</keyword>
<gene>
    <name evidence="4" type="ORF">H0267_06985</name>
</gene>
<comment type="caution">
    <text evidence="4">The sequence shown here is derived from an EMBL/GenBank/DDBJ whole genome shotgun (WGS) entry which is preliminary data.</text>
</comment>
<feature type="compositionally biased region" description="Basic and acidic residues" evidence="1">
    <location>
        <begin position="86"/>
        <end position="100"/>
    </location>
</feature>
<dbReference type="Pfam" id="PF07423">
    <property type="entry name" value="DUF1510"/>
    <property type="match status" value="1"/>
</dbReference>
<evidence type="ECO:0000256" key="1">
    <source>
        <dbReference type="SAM" id="MobiDB-lite"/>
    </source>
</evidence>